<keyword evidence="4" id="KW-0443">Lipid metabolism</keyword>
<keyword evidence="5" id="KW-0812">Transmembrane</keyword>
<keyword evidence="4" id="KW-0444">Lipid biosynthesis</keyword>
<evidence type="ECO:0000256" key="5">
    <source>
        <dbReference type="SAM" id="Phobius"/>
    </source>
</evidence>
<evidence type="ECO:0000256" key="4">
    <source>
        <dbReference type="RuleBase" id="RU361267"/>
    </source>
</evidence>
<dbReference type="STRING" id="3916.A0A1S3UCZ2"/>
<dbReference type="GeneID" id="106764166"/>
<dbReference type="Gramene" id="Vradi06g01810.1">
    <property type="protein sequence ID" value="Vradi06g01810.1"/>
    <property type="gene ID" value="Vradi06g01810"/>
</dbReference>
<dbReference type="OrthoDB" id="202234at2759"/>
<protein>
    <recommendedName>
        <fullName evidence="4">1-acyl-sn-glycerol-3-phosphate acyltransferase</fullName>
        <ecNumber evidence="4">2.3.1.51</ecNumber>
    </recommendedName>
</protein>
<keyword evidence="3 4" id="KW-0012">Acyltransferase</keyword>
<dbReference type="GO" id="GO:0006654">
    <property type="term" value="P:phosphatidic acid biosynthetic process"/>
    <property type="evidence" value="ECO:0007669"/>
    <property type="project" value="TreeGrafter"/>
</dbReference>
<evidence type="ECO:0000313" key="7">
    <source>
        <dbReference type="Proteomes" id="UP000087766"/>
    </source>
</evidence>
<evidence type="ECO:0000259" key="6">
    <source>
        <dbReference type="SMART" id="SM00563"/>
    </source>
</evidence>
<dbReference type="KEGG" id="vra:106764166"/>
<evidence type="ECO:0000313" key="8">
    <source>
        <dbReference type="RefSeq" id="XP_014503885.1"/>
    </source>
</evidence>
<keyword evidence="5" id="KW-1133">Transmembrane helix</keyword>
<keyword evidence="7" id="KW-1185">Reference proteome</keyword>
<evidence type="ECO:0000256" key="2">
    <source>
        <dbReference type="ARBA" id="ARBA00022679"/>
    </source>
</evidence>
<reference evidence="8 9" key="2">
    <citation type="submission" date="2025-04" db="UniProtKB">
        <authorList>
            <consortium name="RefSeq"/>
        </authorList>
    </citation>
    <scope>IDENTIFICATION</scope>
    <source>
        <tissue evidence="8 9">Leaf</tissue>
    </source>
</reference>
<dbReference type="GO" id="GO:0005783">
    <property type="term" value="C:endoplasmic reticulum"/>
    <property type="evidence" value="ECO:0007669"/>
    <property type="project" value="TreeGrafter"/>
</dbReference>
<evidence type="ECO:0000313" key="9">
    <source>
        <dbReference type="RefSeq" id="XP_014503886.1"/>
    </source>
</evidence>
<keyword evidence="2 4" id="KW-0808">Transferase</keyword>
<name>A0A1S3UCZ2_VIGRR</name>
<dbReference type="CDD" id="cd07989">
    <property type="entry name" value="LPLAT_AGPAT-like"/>
    <property type="match status" value="1"/>
</dbReference>
<reference evidence="7" key="1">
    <citation type="journal article" date="2014" name="Nat. Commun.">
        <title>Genome sequence of mungbean and insights into evolution within Vigna species.</title>
        <authorList>
            <person name="Kang Y.J."/>
            <person name="Kim S.K."/>
            <person name="Kim M.Y."/>
            <person name="Lestari P."/>
            <person name="Kim K.H."/>
            <person name="Ha B.K."/>
            <person name="Jun T.H."/>
            <person name="Hwang W.J."/>
            <person name="Lee T."/>
            <person name="Lee J."/>
            <person name="Shim S."/>
            <person name="Yoon M.Y."/>
            <person name="Jang Y.E."/>
            <person name="Han K.S."/>
            <person name="Taeprayoon P."/>
            <person name="Yoon N."/>
            <person name="Somta P."/>
            <person name="Tanya P."/>
            <person name="Kim K.S."/>
            <person name="Gwag J.G."/>
            <person name="Moon J.K."/>
            <person name="Lee Y.H."/>
            <person name="Park B.S."/>
            <person name="Bombarely A."/>
            <person name="Doyle J.J."/>
            <person name="Jackson S.A."/>
            <person name="Schafleitner R."/>
            <person name="Srinives P."/>
            <person name="Varshney R.K."/>
            <person name="Lee S.H."/>
        </authorList>
    </citation>
    <scope>NUCLEOTIDE SEQUENCE [LARGE SCALE GENOMIC DNA]</scope>
    <source>
        <strain evidence="7">cv. VC1973A</strain>
    </source>
</reference>
<dbReference type="GO" id="GO:0016020">
    <property type="term" value="C:membrane"/>
    <property type="evidence" value="ECO:0007669"/>
    <property type="project" value="InterPro"/>
</dbReference>
<dbReference type="SUPFAM" id="SSF69593">
    <property type="entry name" value="Glycerol-3-phosphate (1)-acyltransferase"/>
    <property type="match status" value="1"/>
</dbReference>
<comment type="domain">
    <text evidence="4">The HXXXXD motif is essential for acyltransferase activity and may constitute the binding site for the phosphate moiety of the glycerol-3-phosphate.</text>
</comment>
<dbReference type="RefSeq" id="XP_014503885.1">
    <property type="nucleotide sequence ID" value="XM_014648399.2"/>
</dbReference>
<keyword evidence="5" id="KW-0472">Membrane</keyword>
<gene>
    <name evidence="8 9 10" type="primary">LOC106764166</name>
</gene>
<accession>A0A1S3UCZ2</accession>
<evidence type="ECO:0000256" key="3">
    <source>
        <dbReference type="ARBA" id="ARBA00023315"/>
    </source>
</evidence>
<dbReference type="SMART" id="SM00563">
    <property type="entry name" value="PlsC"/>
    <property type="match status" value="1"/>
</dbReference>
<dbReference type="InterPro" id="IPR002123">
    <property type="entry name" value="Plipid/glycerol_acylTrfase"/>
</dbReference>
<sequence length="294" mass="33422">MVNTEGGVLLRHRRFESLLNTRSSPSVEETPKVAVKDGLGETTRNDDGWVSAIISWIRIVTCFVSMMVTTFVWAIIMIMLIPWPYERIRQGNIYGHVTGRMLMWILGNPVEIEGAEYSNERAIYISNHASPIDIFLIMWLTPTGTVGIAKKEIIWYPLFGQLYVLANHLRIDRSNPTAAIESMKEAARAVLKNNLSLIIFPEGTRSKNGRLLPFKKGFVHLALQSRLPIVPMVLTGTHLAWRKGSLHVRPTPLTVKYLPPISTENWKVDKIDDYVTMIHNMYAEHLPVTQRPLP</sequence>
<dbReference type="PANTHER" id="PTHR10434">
    <property type="entry name" value="1-ACYL-SN-GLYCEROL-3-PHOSPHATE ACYLTRANSFERASE"/>
    <property type="match status" value="1"/>
</dbReference>
<proteinExistence type="inferred from homology"/>
<evidence type="ECO:0000313" key="10">
    <source>
        <dbReference type="RefSeq" id="XP_014503887.1"/>
    </source>
</evidence>
<organism evidence="7 9">
    <name type="scientific">Vigna radiata var. radiata</name>
    <name type="common">Mung bean</name>
    <name type="synonym">Phaseolus aureus</name>
    <dbReference type="NCBI Taxonomy" id="3916"/>
    <lineage>
        <taxon>Eukaryota</taxon>
        <taxon>Viridiplantae</taxon>
        <taxon>Streptophyta</taxon>
        <taxon>Embryophyta</taxon>
        <taxon>Tracheophyta</taxon>
        <taxon>Spermatophyta</taxon>
        <taxon>Magnoliopsida</taxon>
        <taxon>eudicotyledons</taxon>
        <taxon>Gunneridae</taxon>
        <taxon>Pentapetalae</taxon>
        <taxon>rosids</taxon>
        <taxon>fabids</taxon>
        <taxon>Fabales</taxon>
        <taxon>Fabaceae</taxon>
        <taxon>Papilionoideae</taxon>
        <taxon>50 kb inversion clade</taxon>
        <taxon>NPAAA clade</taxon>
        <taxon>indigoferoid/millettioid clade</taxon>
        <taxon>Phaseoleae</taxon>
        <taxon>Vigna</taxon>
    </lineage>
</organism>
<dbReference type="Pfam" id="PF01553">
    <property type="entry name" value="Acyltransferase"/>
    <property type="match status" value="1"/>
</dbReference>
<dbReference type="EC" id="2.3.1.51" evidence="4"/>
<dbReference type="PANTHER" id="PTHR10434:SF11">
    <property type="entry name" value="1-ACYL-SN-GLYCEROL-3-PHOSPHATE ACYLTRANSFERASE"/>
    <property type="match status" value="1"/>
</dbReference>
<dbReference type="NCBIfam" id="TIGR00530">
    <property type="entry name" value="AGP_acyltrn"/>
    <property type="match status" value="1"/>
</dbReference>
<comment type="similarity">
    <text evidence="1 4">Belongs to the 1-acyl-sn-glycerol-3-phosphate acyltransferase family.</text>
</comment>
<dbReference type="RefSeq" id="XP_014503886.1">
    <property type="nucleotide sequence ID" value="XM_014648400.2"/>
</dbReference>
<dbReference type="RefSeq" id="XP_014503887.1">
    <property type="nucleotide sequence ID" value="XM_014648401.2"/>
</dbReference>
<keyword evidence="4" id="KW-0594">Phospholipid biosynthesis</keyword>
<dbReference type="SMR" id="A0A1S3UCZ2"/>
<dbReference type="GO" id="GO:0003841">
    <property type="term" value="F:1-acylglycerol-3-phosphate O-acyltransferase activity"/>
    <property type="evidence" value="ECO:0007669"/>
    <property type="project" value="UniProtKB-UniRule"/>
</dbReference>
<feature type="transmembrane region" description="Helical" evidence="5">
    <location>
        <begin position="53"/>
        <end position="81"/>
    </location>
</feature>
<keyword evidence="4" id="KW-1208">Phospholipid metabolism</keyword>
<dbReference type="InterPro" id="IPR004552">
    <property type="entry name" value="AGP_acyltrans"/>
</dbReference>
<evidence type="ECO:0000256" key="1">
    <source>
        <dbReference type="ARBA" id="ARBA00008655"/>
    </source>
</evidence>
<feature type="domain" description="Phospholipid/glycerol acyltransferase" evidence="6">
    <location>
        <begin position="122"/>
        <end position="237"/>
    </location>
</feature>
<dbReference type="AlphaFoldDB" id="A0A1S3UCZ2"/>
<comment type="catalytic activity">
    <reaction evidence="4">
        <text>a 1-acyl-sn-glycero-3-phosphate + an acyl-CoA = a 1,2-diacyl-sn-glycero-3-phosphate + CoA</text>
        <dbReference type="Rhea" id="RHEA:19709"/>
        <dbReference type="ChEBI" id="CHEBI:57287"/>
        <dbReference type="ChEBI" id="CHEBI:57970"/>
        <dbReference type="ChEBI" id="CHEBI:58342"/>
        <dbReference type="ChEBI" id="CHEBI:58608"/>
        <dbReference type="EC" id="2.3.1.51"/>
    </reaction>
</comment>
<dbReference type="Proteomes" id="UP000087766">
    <property type="component" value="Chromosome 6"/>
</dbReference>